<dbReference type="Pfam" id="PF18701">
    <property type="entry name" value="DUF5641"/>
    <property type="match status" value="1"/>
</dbReference>
<sequence>MTSKSIHLEVVSDLTTEGFIATLKRVVSRRGYLISILTTTLTLRSLYNCLFNNEFQKPISTQCVSININWHFNPPVYPHHDEKFILNIRPLCEIDDGTVLTPGHFIIGHPLLAVLEDDIGPIANHRKCWNILQKITQTYWKQWSSTYLINLQQRSKWWKPQDDLAVGDIVILSETGTPTQWLMAHVLEVFTDPAKNQVRVVYAYAPQKLNLYILLLNYRP</sequence>
<dbReference type="GO" id="GO:0003676">
    <property type="term" value="F:nucleic acid binding"/>
    <property type="evidence" value="ECO:0007669"/>
    <property type="project" value="InterPro"/>
</dbReference>
<dbReference type="OrthoDB" id="6603723at2759"/>
<dbReference type="InterPro" id="IPR036397">
    <property type="entry name" value="RNaseH_sf"/>
</dbReference>
<comment type="caution">
    <text evidence="2">The sequence shown here is derived from an EMBL/GenBank/DDBJ whole genome shotgun (WGS) entry which is preliminary data.</text>
</comment>
<evidence type="ECO:0000259" key="1">
    <source>
        <dbReference type="Pfam" id="PF18701"/>
    </source>
</evidence>
<gene>
    <name evidence="2" type="ORF">FWK35_00034304</name>
</gene>
<dbReference type="PANTHER" id="PTHR47331">
    <property type="entry name" value="PHD-TYPE DOMAIN-CONTAINING PROTEIN"/>
    <property type="match status" value="1"/>
</dbReference>
<evidence type="ECO:0000313" key="3">
    <source>
        <dbReference type="Proteomes" id="UP000478052"/>
    </source>
</evidence>
<dbReference type="Proteomes" id="UP000478052">
    <property type="component" value="Unassembled WGS sequence"/>
</dbReference>
<feature type="domain" description="DUF5641" evidence="1">
    <location>
        <begin position="128"/>
        <end position="202"/>
    </location>
</feature>
<proteinExistence type="predicted"/>
<dbReference type="EMBL" id="VUJU01016938">
    <property type="protein sequence ID" value="KAF0686064.1"/>
    <property type="molecule type" value="Genomic_DNA"/>
</dbReference>
<dbReference type="InterPro" id="IPR040676">
    <property type="entry name" value="DUF5641"/>
</dbReference>
<evidence type="ECO:0000313" key="2">
    <source>
        <dbReference type="EMBL" id="KAF0686064.1"/>
    </source>
</evidence>
<name>A0A6G0VHR5_APHCR</name>
<reference evidence="2 3" key="1">
    <citation type="submission" date="2019-08" db="EMBL/GenBank/DDBJ databases">
        <title>Whole genome of Aphis craccivora.</title>
        <authorList>
            <person name="Voronova N.V."/>
            <person name="Shulinski R.S."/>
            <person name="Bandarenka Y.V."/>
            <person name="Zhorov D.G."/>
            <person name="Warner D."/>
        </authorList>
    </citation>
    <scope>NUCLEOTIDE SEQUENCE [LARGE SCALE GENOMIC DNA]</scope>
    <source>
        <strain evidence="2">180601</strain>
        <tissue evidence="2">Whole Body</tissue>
    </source>
</reference>
<accession>A0A6G0VHR5</accession>
<dbReference type="Gene3D" id="3.30.420.10">
    <property type="entry name" value="Ribonuclease H-like superfamily/Ribonuclease H"/>
    <property type="match status" value="1"/>
</dbReference>
<organism evidence="2 3">
    <name type="scientific">Aphis craccivora</name>
    <name type="common">Cowpea aphid</name>
    <dbReference type="NCBI Taxonomy" id="307492"/>
    <lineage>
        <taxon>Eukaryota</taxon>
        <taxon>Metazoa</taxon>
        <taxon>Ecdysozoa</taxon>
        <taxon>Arthropoda</taxon>
        <taxon>Hexapoda</taxon>
        <taxon>Insecta</taxon>
        <taxon>Pterygota</taxon>
        <taxon>Neoptera</taxon>
        <taxon>Paraneoptera</taxon>
        <taxon>Hemiptera</taxon>
        <taxon>Sternorrhyncha</taxon>
        <taxon>Aphidomorpha</taxon>
        <taxon>Aphidoidea</taxon>
        <taxon>Aphididae</taxon>
        <taxon>Aphidini</taxon>
        <taxon>Aphis</taxon>
        <taxon>Aphis</taxon>
    </lineage>
</organism>
<keyword evidence="3" id="KW-1185">Reference proteome</keyword>
<protein>
    <submittedName>
        <fullName evidence="2">Integrase catalytic domain-containing protein</fullName>
    </submittedName>
</protein>
<dbReference type="AlphaFoldDB" id="A0A6G0VHR5"/>